<sequence>MAVPRVGATNERNKYRPSKPQGAKKGLVKLRVSKAVRKPFIYQEKKGCKGLVLGQAPPGPRENLPRGWRPLAGPAEQRLGRLAGLSVQQLWQRFDRANLLAWYPGLKKRAKKHSVSRGYKLHSSDGDVFPMKQARQAAASMDLSKYRSVLLLGTSVARAFGLKFGLKGKLLEVKKRDSTRLVTFPHPSGVSHFWNDKENRRKALKVLKAEMKSMEKF</sequence>
<dbReference type="InterPro" id="IPR036895">
    <property type="entry name" value="Uracil-DNA_glycosylase-like_sf"/>
</dbReference>
<feature type="region of interest" description="Disordered" evidence="1">
    <location>
        <begin position="1"/>
        <end position="24"/>
    </location>
</feature>
<accession>A0ABP0IEB7</accession>
<proteinExistence type="predicted"/>
<evidence type="ECO:0008006" key="4">
    <source>
        <dbReference type="Google" id="ProtNLM"/>
    </source>
</evidence>
<organism evidence="2 3">
    <name type="scientific">Durusdinium trenchii</name>
    <dbReference type="NCBI Taxonomy" id="1381693"/>
    <lineage>
        <taxon>Eukaryota</taxon>
        <taxon>Sar</taxon>
        <taxon>Alveolata</taxon>
        <taxon>Dinophyceae</taxon>
        <taxon>Suessiales</taxon>
        <taxon>Symbiodiniaceae</taxon>
        <taxon>Durusdinium</taxon>
    </lineage>
</organism>
<evidence type="ECO:0000313" key="3">
    <source>
        <dbReference type="Proteomes" id="UP001642484"/>
    </source>
</evidence>
<dbReference type="Proteomes" id="UP001642484">
    <property type="component" value="Unassembled WGS sequence"/>
</dbReference>
<protein>
    <recommendedName>
        <fullName evidence="4">Uracil-DNA glycosylase-like domain-containing protein</fullName>
    </recommendedName>
</protein>
<dbReference type="SUPFAM" id="SSF52141">
    <property type="entry name" value="Uracil-DNA glycosylase-like"/>
    <property type="match status" value="1"/>
</dbReference>
<keyword evidence="3" id="KW-1185">Reference proteome</keyword>
<comment type="caution">
    <text evidence="2">The sequence shown here is derived from an EMBL/GenBank/DDBJ whole genome shotgun (WGS) entry which is preliminary data.</text>
</comment>
<evidence type="ECO:0000256" key="1">
    <source>
        <dbReference type="SAM" id="MobiDB-lite"/>
    </source>
</evidence>
<reference evidence="2 3" key="1">
    <citation type="submission" date="2024-02" db="EMBL/GenBank/DDBJ databases">
        <authorList>
            <person name="Chen Y."/>
            <person name="Shah S."/>
            <person name="Dougan E. K."/>
            <person name="Thang M."/>
            <person name="Chan C."/>
        </authorList>
    </citation>
    <scope>NUCLEOTIDE SEQUENCE [LARGE SCALE GENOMIC DNA]</scope>
</reference>
<dbReference type="Gene3D" id="3.40.470.10">
    <property type="entry name" value="Uracil-DNA glycosylase-like domain"/>
    <property type="match status" value="1"/>
</dbReference>
<gene>
    <name evidence="2" type="ORF">CCMP2556_LOCUS5780</name>
</gene>
<dbReference type="EMBL" id="CAXAMN010002448">
    <property type="protein sequence ID" value="CAK8999738.1"/>
    <property type="molecule type" value="Genomic_DNA"/>
</dbReference>
<name>A0ABP0IEB7_9DINO</name>
<evidence type="ECO:0000313" key="2">
    <source>
        <dbReference type="EMBL" id="CAK8999738.1"/>
    </source>
</evidence>